<organism evidence="1">
    <name type="scientific">Mycobacterium leprae</name>
    <dbReference type="NCBI Taxonomy" id="1769"/>
    <lineage>
        <taxon>Bacteria</taxon>
        <taxon>Bacillati</taxon>
        <taxon>Actinomycetota</taxon>
        <taxon>Actinomycetes</taxon>
        <taxon>Mycobacteriales</taxon>
        <taxon>Mycobacteriaceae</taxon>
        <taxon>Mycobacterium</taxon>
    </lineage>
</organism>
<sequence length="76" mass="8171">MPYCLPFFCGTYYPKVAFLQILSVISDAWQDFRAGVEEASEHIPTSTDELRSMAGALSALLEPHGGGSAVTSTLCD</sequence>
<evidence type="ECO:0000313" key="1">
    <source>
        <dbReference type="EMBL" id="AAA63021.1"/>
    </source>
</evidence>
<dbReference type="EMBL" id="U15183">
    <property type="protein sequence ID" value="AAA63021.1"/>
    <property type="molecule type" value="Genomic_DNA"/>
</dbReference>
<protein>
    <submittedName>
        <fullName evidence="1">U1740g</fullName>
    </submittedName>
</protein>
<dbReference type="RefSeq" id="WP_064430455.1">
    <property type="nucleotide sequence ID" value="NZ_CP029543.1"/>
</dbReference>
<proteinExistence type="predicted"/>
<reference evidence="1" key="2">
    <citation type="submission" date="1995-04" db="EMBL/GenBank/DDBJ databases">
        <authorList>
            <person name="Smith D.R."/>
        </authorList>
    </citation>
    <scope>NUCLEOTIDE SEQUENCE</scope>
</reference>
<dbReference type="AlphaFoldDB" id="Q50063"/>
<name>Q50063_MYCLR</name>
<accession>Q50063</accession>
<reference evidence="1" key="1">
    <citation type="submission" date="1994-09" db="EMBL/GenBank/DDBJ databases">
        <authorList>
            <person name="Robison K."/>
        </authorList>
    </citation>
    <scope>NUCLEOTIDE SEQUENCE</scope>
</reference>